<proteinExistence type="predicted"/>
<evidence type="ECO:0000256" key="1">
    <source>
        <dbReference type="SAM" id="SignalP"/>
    </source>
</evidence>
<dbReference type="EMBL" id="PYNF01000002">
    <property type="protein sequence ID" value="PSV01013.1"/>
    <property type="molecule type" value="Genomic_DNA"/>
</dbReference>
<name>A0A2T3KMI4_9GAMM</name>
<dbReference type="AlphaFoldDB" id="A0A2T3KMI4"/>
<sequence>MTKIKIIAAVVVACSSLPAFAGVVKAPEVDKVYPSNSEIVPLVQTEAINLGNAKDVSIDSHKSPTKLSSFFADDYLAITYSSRNKLGKHDSFGINGGLNVQGFELTAEMDTFKLLTTGSKGSSVSNVVVYSGSIMHPIVVAEDFDVSVGGKMSRMTVNADNYNSISSAYASMQIRSKFSDSIGAYLGGDYHIWDNTDLIDGVDGDIHKKLTVNAGLTLRVTDQAYLSAGGTWGSDLDTKYGVSAIYKF</sequence>
<evidence type="ECO:0000313" key="2">
    <source>
        <dbReference type="EMBL" id="PSV01013.1"/>
    </source>
</evidence>
<feature type="signal peptide" evidence="1">
    <location>
        <begin position="1"/>
        <end position="21"/>
    </location>
</feature>
<feature type="chain" id="PRO_5015742221" description="Porin family protein" evidence="1">
    <location>
        <begin position="22"/>
        <end position="248"/>
    </location>
</feature>
<comment type="caution">
    <text evidence="2">The sequence shown here is derived from an EMBL/GenBank/DDBJ whole genome shotgun (WGS) entry which is preliminary data.</text>
</comment>
<evidence type="ECO:0000313" key="3">
    <source>
        <dbReference type="Proteomes" id="UP000241426"/>
    </source>
</evidence>
<protein>
    <recommendedName>
        <fullName evidence="4">Porin family protein</fullName>
    </recommendedName>
</protein>
<dbReference type="RefSeq" id="WP_107288741.1">
    <property type="nucleotide sequence ID" value="NZ_PYNF01000002.1"/>
</dbReference>
<accession>A0A2T3KMI4</accession>
<organism evidence="2 3">
    <name type="scientific">Photobacterium kishitanii</name>
    <dbReference type="NCBI Taxonomy" id="318456"/>
    <lineage>
        <taxon>Bacteria</taxon>
        <taxon>Pseudomonadati</taxon>
        <taxon>Pseudomonadota</taxon>
        <taxon>Gammaproteobacteria</taxon>
        <taxon>Vibrionales</taxon>
        <taxon>Vibrionaceae</taxon>
        <taxon>Photobacterium</taxon>
    </lineage>
</organism>
<evidence type="ECO:0008006" key="4">
    <source>
        <dbReference type="Google" id="ProtNLM"/>
    </source>
</evidence>
<gene>
    <name evidence="2" type="ORF">C9J27_03015</name>
</gene>
<dbReference type="Proteomes" id="UP000241426">
    <property type="component" value="Unassembled WGS sequence"/>
</dbReference>
<reference evidence="2 3" key="1">
    <citation type="submission" date="2018-01" db="EMBL/GenBank/DDBJ databases">
        <title>Whole genome sequencing of Histamine producing bacteria.</title>
        <authorList>
            <person name="Butler K."/>
        </authorList>
    </citation>
    <scope>NUCLEOTIDE SEQUENCE [LARGE SCALE GENOMIC DNA]</scope>
    <source>
        <strain evidence="2 3">FS-7.2</strain>
    </source>
</reference>
<keyword evidence="1" id="KW-0732">Signal</keyword>